<feature type="domain" description="CBM2" evidence="2">
    <location>
        <begin position="184"/>
        <end position="294"/>
    </location>
</feature>
<sequence length="294" mass="30698">MPVKQPSLIAEDTRPENVLHFVRDVLDARTVELADGTTVRVAQLAAPPDCWSAGALAFARTTLLARAVRINRFLSGEVNLTLEDGTDYALLAVQRGVLRAEGADGGPLISAETEAAAANRGLWGPPCNGLDASPPLAAPPNPNAPGTPGTPGTTTRAALPPQSPTTTEPRPTTTQPRPTTTTQARPPARVCAVAYRVTNQWPGGFQANVTVRNTGTSTINGWTLRWSFADGQTVDGMWNATARQSGATVNAVNANYNPQIPPGGSVQIGFNGSMRGRNSAPGVFALNGEACTVE</sequence>
<dbReference type="InterPro" id="IPR035437">
    <property type="entry name" value="SNase_OB-fold_sf"/>
</dbReference>
<evidence type="ECO:0000313" key="3">
    <source>
        <dbReference type="EMBL" id="MFC3897844.1"/>
    </source>
</evidence>
<dbReference type="Pfam" id="PF00553">
    <property type="entry name" value="CBM_2"/>
    <property type="match status" value="1"/>
</dbReference>
<protein>
    <submittedName>
        <fullName evidence="3">Cellulose binding domain-containing protein</fullName>
    </submittedName>
</protein>
<proteinExistence type="predicted"/>
<evidence type="ECO:0000259" key="2">
    <source>
        <dbReference type="PROSITE" id="PS51173"/>
    </source>
</evidence>
<dbReference type="SMART" id="SM00637">
    <property type="entry name" value="CBD_II"/>
    <property type="match status" value="1"/>
</dbReference>
<dbReference type="Proteomes" id="UP001595690">
    <property type="component" value="Unassembled WGS sequence"/>
</dbReference>
<feature type="region of interest" description="Disordered" evidence="1">
    <location>
        <begin position="126"/>
        <end position="186"/>
    </location>
</feature>
<gene>
    <name evidence="3" type="ORF">ACFOWZ_40810</name>
</gene>
<evidence type="ECO:0000256" key="1">
    <source>
        <dbReference type="SAM" id="MobiDB-lite"/>
    </source>
</evidence>
<name>A0ABV8C6Y8_9PSEU</name>
<evidence type="ECO:0000313" key="4">
    <source>
        <dbReference type="Proteomes" id="UP001595690"/>
    </source>
</evidence>
<reference evidence="4" key="1">
    <citation type="journal article" date="2019" name="Int. J. Syst. Evol. Microbiol.">
        <title>The Global Catalogue of Microorganisms (GCM) 10K type strain sequencing project: providing services to taxonomists for standard genome sequencing and annotation.</title>
        <authorList>
            <consortium name="The Broad Institute Genomics Platform"/>
            <consortium name="The Broad Institute Genome Sequencing Center for Infectious Disease"/>
            <person name="Wu L."/>
            <person name="Ma J."/>
        </authorList>
    </citation>
    <scope>NUCLEOTIDE SEQUENCE [LARGE SCALE GENOMIC DNA]</scope>
    <source>
        <strain evidence="4">CGMCC 4.7405</strain>
    </source>
</reference>
<keyword evidence="4" id="KW-1185">Reference proteome</keyword>
<dbReference type="InterPro" id="IPR001919">
    <property type="entry name" value="CBD2"/>
</dbReference>
<dbReference type="SUPFAM" id="SSF49384">
    <property type="entry name" value="Carbohydrate-binding domain"/>
    <property type="match status" value="1"/>
</dbReference>
<dbReference type="InterPro" id="IPR008965">
    <property type="entry name" value="CBM2/CBM3_carb-bd_dom_sf"/>
</dbReference>
<comment type="caution">
    <text evidence="3">The sequence shown here is derived from an EMBL/GenBank/DDBJ whole genome shotgun (WGS) entry which is preliminary data.</text>
</comment>
<feature type="compositionally biased region" description="Low complexity" evidence="1">
    <location>
        <begin position="146"/>
        <end position="186"/>
    </location>
</feature>
<organism evidence="3 4">
    <name type="scientific">Lentzea rhizosphaerae</name>
    <dbReference type="NCBI Taxonomy" id="2041025"/>
    <lineage>
        <taxon>Bacteria</taxon>
        <taxon>Bacillati</taxon>
        <taxon>Actinomycetota</taxon>
        <taxon>Actinomycetes</taxon>
        <taxon>Pseudonocardiales</taxon>
        <taxon>Pseudonocardiaceae</taxon>
        <taxon>Lentzea</taxon>
    </lineage>
</organism>
<dbReference type="PROSITE" id="PS51173">
    <property type="entry name" value="CBM2"/>
    <property type="match status" value="1"/>
</dbReference>
<dbReference type="EMBL" id="JBHRZI010000044">
    <property type="protein sequence ID" value="MFC3897844.1"/>
    <property type="molecule type" value="Genomic_DNA"/>
</dbReference>
<dbReference type="RefSeq" id="WP_382379340.1">
    <property type="nucleotide sequence ID" value="NZ_JBHRZI010000044.1"/>
</dbReference>
<dbReference type="InterPro" id="IPR012291">
    <property type="entry name" value="CBM2_carb-bd_dom_sf"/>
</dbReference>
<accession>A0ABV8C6Y8</accession>
<feature type="compositionally biased region" description="Pro residues" evidence="1">
    <location>
        <begin position="136"/>
        <end position="145"/>
    </location>
</feature>
<dbReference type="Gene3D" id="2.60.40.290">
    <property type="match status" value="1"/>
</dbReference>
<dbReference type="SUPFAM" id="SSF50199">
    <property type="entry name" value="Staphylococcal nuclease"/>
    <property type="match status" value="1"/>
</dbReference>